<accession>A0AAE1P4V4</accession>
<dbReference type="InterPro" id="IPR011989">
    <property type="entry name" value="ARM-like"/>
</dbReference>
<sequence>MATEVKLMDLKLVNARQFTHWSAKLKWNEDVRVKSKSIRVIAVLPGNVAPRWRCQVVRAALSEREAQVMPQIATCFPLMVQQVGSGSGQQLVGEVVGAVINSPDTATVRAAAHSFRQLLCALLHLTSLRIDKQRTLQRVDPTLVSHFLELLRLSNDAVVVVVAVVESLPGAVESHFLELLRLSNDAVVVVVAVVESLPAVVNHSTTTNTHVINQYLFLLSHPDKSVVSALAGNIGILVCPPGQPPPNQNLIVSKEGEAILLHLNDIVKEYNPNDSTTTQTVLAVLEVLHHLVKRPLYGLTGGVLVLLVIQDRTVLVQAHLTIHALASTLYITLRDLLYTRHRHSLAQELAASCGHGLRDIWMDHFQHILAHLVFHHTKKEQEGVLKFIAATTDIHIQYIRRCSVQNQVNELVLGLHEHRGGVLQEFSHMKTIDPSVEQQSGVSREGNQTALKLKDEEFYDIGYHAWTNFLYNLDESTLVGLIEEVVAVMKPLVKKRPEEMAPVLTSVLVETPSVKEFLANMPLLPEDDSLSIINQAILEHQLKVVGGSTEEVLNEIHLNIESELFIVQLVTELGRTFLADTDANTQTCASYANTQTCASYANTQTCASYAMLEVTRLYGIRESGSREATPIGSQAWEKLPYHLQEIIYPLLTSKYTLSTGNNLPSVTLPSLIFGSDKAKTFQQWLTSWECSLVDLLQGERASQVFSACKPILCRDTTTAIYLLPSILICMLCETSDHHQQITTQVLSVMNQLQEKDKDEAALSIISIEIKQLAVLDYLSKWAQKKRQAETQGKKGRAAFIPSTQLHQVMSFLEKIPADILAHTSYKSHAYSPALMHIERLISKTIHYKSKNISAFFRFILMATYLPDMMIGEEGGVGGGEVLEDIFLDTPIEGAPLTAGNSSFINDVIKDVQNDPDLGYLVLSLLIAFSWSIYIILFNARVQGTILTTILRRFVKSGDLTIGSFSLSVLSGKIMFRNVIYVTEDYSLRIVDGILKFRYWLPYVKRDLSDDMSHCDHHVWVELNGPELHIYNRSNLYARLEKTFGLESQLLGTIGKIGKGDKDKDKDGDGDVDVEETAGQQVRDMSFWQDWRDLIPVIKVDLNMARFVFGNRLVPSTLLLITDKAECTYTTKPAACSLDYFMQVVTAKAENFRVILAPSPKYTGVLDEPPRFMGEGFVVMSSSIVHLYYYMDEPGLVPQHPQTMRLPNGDEVTAPTPVWGLDIQCEKGTNLSYGPWADRQREQLFLFFFPQDYQTMKVFIFIASVPGEIRQVQQFDVRLNILAEATVDILFSKLIMRDGKQENQTNAVHMNVQRGSYFEMMLPWTVSDDGYVTKINGQFLHVDASSSLNYRNLLEAETLDYRVNVHYPRVWNHHQTWDLEFNGCKATYHFLYAHKEFFQDMIEDWSSRVPPDLLHFVPYSWNFIIRMQEFELITLANGYNWVDCEHQANAHIAFCGELFDLRFTLPFTDFLPETVLLKFIIVGENVDLSLFLPPTNTSSNIITALSRNARLIEKEDRPKHSFSSEKWRKFCKLSSGWVDCWHVPELQLSISYTYHPVPPVGPSPQANVSTPEKEELLLSPIRAPHRKKSPMEIIKNLTPEQFDPTSVTADCINVDLRITKPSEIKLYGSVLRMFINLKDCTEQYPPCPTVALDRLIFEMNKRYSETQLQVVVSPLILTTSDDPNHQRLSAHQHLHTGFLMLSGLQMRGDAMFSAEERSLDEETLEYAWLVELTVGTLSGKLTTPQLQNIITALEAFVFTVEDAENSLRHPRPYLYCYHGTPQPQCPQTTSEHFCPTTDTIKYKMVRASLDGISLNLVESGTILCFQMQELLSDPLIGMEAAHNFGTIVKDHNYALTFHTHANIRLLHKQRFFESVVGPLVELFSTTNDIKTKSCVLVAIASLLPWLPHIVLNAHIQKLLPVLLQGLNTSDFSKIGKASINMERHDARCGSETRLSILTTLASLLKQNASPAERHTSTLISFLMPLTTYHPLQTVGVKALECLAALVTLPVSVILPYRNEVSFFTAEEV</sequence>
<dbReference type="Pfam" id="PF25030">
    <property type="entry name" value="M-HEAT_ATR"/>
    <property type="match status" value="1"/>
</dbReference>
<evidence type="ECO:0000259" key="4">
    <source>
        <dbReference type="Pfam" id="PF25030"/>
    </source>
</evidence>
<keyword evidence="2" id="KW-0808">Transferase</keyword>
<dbReference type="EMBL" id="JAWZYT010003001">
    <property type="protein sequence ID" value="KAK4300712.1"/>
    <property type="molecule type" value="Genomic_DNA"/>
</dbReference>
<keyword evidence="6" id="KW-1185">Reference proteome</keyword>
<dbReference type="InterPro" id="IPR033616">
    <property type="entry name" value="BLTP1"/>
</dbReference>
<dbReference type="InterPro" id="IPR056802">
    <property type="entry name" value="ATR-like_M-HEAT"/>
</dbReference>
<evidence type="ECO:0000256" key="2">
    <source>
        <dbReference type="ARBA" id="ARBA00022777"/>
    </source>
</evidence>
<feature type="domain" description="Bridge-like lipid transfer protein family member 1 N-terminal" evidence="3">
    <location>
        <begin position="1639"/>
        <end position="1824"/>
    </location>
</feature>
<organism evidence="5 6">
    <name type="scientific">Petrolisthes manimaculis</name>
    <dbReference type="NCBI Taxonomy" id="1843537"/>
    <lineage>
        <taxon>Eukaryota</taxon>
        <taxon>Metazoa</taxon>
        <taxon>Ecdysozoa</taxon>
        <taxon>Arthropoda</taxon>
        <taxon>Crustacea</taxon>
        <taxon>Multicrustacea</taxon>
        <taxon>Malacostraca</taxon>
        <taxon>Eumalacostraca</taxon>
        <taxon>Eucarida</taxon>
        <taxon>Decapoda</taxon>
        <taxon>Pleocyemata</taxon>
        <taxon>Anomura</taxon>
        <taxon>Galatheoidea</taxon>
        <taxon>Porcellanidae</taxon>
        <taxon>Petrolisthes</taxon>
    </lineage>
</organism>
<reference evidence="5" key="1">
    <citation type="submission" date="2023-11" db="EMBL/GenBank/DDBJ databases">
        <title>Genome assemblies of two species of porcelain crab, Petrolisthes cinctipes and Petrolisthes manimaculis (Anomura: Porcellanidae).</title>
        <authorList>
            <person name="Angst P."/>
        </authorList>
    </citation>
    <scope>NUCLEOTIDE SEQUENCE</scope>
    <source>
        <strain evidence="5">PB745_02</strain>
        <tissue evidence="5">Gill</tissue>
    </source>
</reference>
<feature type="domain" description="Serine/threonine-protein kinase ATR-like M-HEAT region" evidence="4">
    <location>
        <begin position="677"/>
        <end position="851"/>
    </location>
</feature>
<dbReference type="InterPro" id="IPR016024">
    <property type="entry name" value="ARM-type_fold"/>
</dbReference>
<name>A0AAE1P4V4_9EUCA</name>
<dbReference type="EC" id="2.7.11.1" evidence="1"/>
<evidence type="ECO:0000313" key="6">
    <source>
        <dbReference type="Proteomes" id="UP001292094"/>
    </source>
</evidence>
<dbReference type="GO" id="GO:0004674">
    <property type="term" value="F:protein serine/threonine kinase activity"/>
    <property type="evidence" value="ECO:0007669"/>
    <property type="project" value="UniProtKB-EC"/>
</dbReference>
<comment type="caution">
    <text evidence="5">The sequence shown here is derived from an EMBL/GenBank/DDBJ whole genome shotgun (WGS) entry which is preliminary data.</text>
</comment>
<keyword evidence="2" id="KW-0418">Kinase</keyword>
<dbReference type="PANTHER" id="PTHR31640">
    <property type="entry name" value="TRANSMEMBRANE PROTEIN KIAA1109"/>
    <property type="match status" value="1"/>
</dbReference>
<evidence type="ECO:0000259" key="3">
    <source>
        <dbReference type="Pfam" id="PF20413"/>
    </source>
</evidence>
<proteinExistence type="predicted"/>
<dbReference type="InterPro" id="IPR047104">
    <property type="entry name" value="BLTP1_N"/>
</dbReference>
<evidence type="ECO:0000256" key="1">
    <source>
        <dbReference type="ARBA" id="ARBA00012513"/>
    </source>
</evidence>
<protein>
    <recommendedName>
        <fullName evidence="1">non-specific serine/threonine protein kinase</fullName>
        <ecNumber evidence="1">2.7.11.1</ecNumber>
    </recommendedName>
</protein>
<dbReference type="Proteomes" id="UP001292094">
    <property type="component" value="Unassembled WGS sequence"/>
</dbReference>
<dbReference type="Gene3D" id="1.25.10.10">
    <property type="entry name" value="Leucine-rich Repeat Variant"/>
    <property type="match status" value="1"/>
</dbReference>
<dbReference type="Pfam" id="PF20413">
    <property type="entry name" value="BLTP1_N"/>
    <property type="match status" value="2"/>
</dbReference>
<dbReference type="GO" id="GO:0098793">
    <property type="term" value="C:presynapse"/>
    <property type="evidence" value="ECO:0007669"/>
    <property type="project" value="GOC"/>
</dbReference>
<dbReference type="PANTHER" id="PTHR31640:SF1">
    <property type="entry name" value="BRIDGE-LIKE LIPID TRANSFER PROTEIN FAMILY MEMBER 1"/>
    <property type="match status" value="1"/>
</dbReference>
<dbReference type="SUPFAM" id="SSF48371">
    <property type="entry name" value="ARM repeat"/>
    <property type="match status" value="2"/>
</dbReference>
<gene>
    <name evidence="5" type="ORF">Pmani_027090</name>
</gene>
<feature type="domain" description="Bridge-like lipid transfer protein family member 1 N-terminal" evidence="3">
    <location>
        <begin position="916"/>
        <end position="1638"/>
    </location>
</feature>
<evidence type="ECO:0000313" key="5">
    <source>
        <dbReference type="EMBL" id="KAK4300712.1"/>
    </source>
</evidence>
<dbReference type="GO" id="GO:0048488">
    <property type="term" value="P:synaptic vesicle endocytosis"/>
    <property type="evidence" value="ECO:0007669"/>
    <property type="project" value="TreeGrafter"/>
</dbReference>